<evidence type="ECO:0000259" key="2">
    <source>
        <dbReference type="PROSITE" id="PS50234"/>
    </source>
</evidence>
<comment type="caution">
    <text evidence="4">The sequence shown here is derived from an EMBL/GenBank/DDBJ whole genome shotgun (WGS) entry which is preliminary data.</text>
</comment>
<dbReference type="PROSITE" id="PS50234">
    <property type="entry name" value="VWFA"/>
    <property type="match status" value="1"/>
</dbReference>
<evidence type="ECO:0000313" key="4">
    <source>
        <dbReference type="EMBL" id="MBJ7315024.1"/>
    </source>
</evidence>
<dbReference type="AlphaFoldDB" id="A0A8I1G3F7"/>
<dbReference type="PANTHER" id="PTHR22550:SF18">
    <property type="entry name" value="VWFA DOMAIN-CONTAINING PROTEIN"/>
    <property type="match status" value="1"/>
</dbReference>
<evidence type="ECO:0000256" key="1">
    <source>
        <dbReference type="SAM" id="Phobius"/>
    </source>
</evidence>
<dbReference type="EMBL" id="JAEMOP010000002">
    <property type="protein sequence ID" value="MBJ7315024.1"/>
    <property type="molecule type" value="Genomic_DNA"/>
</dbReference>
<dbReference type="InterPro" id="IPR050768">
    <property type="entry name" value="UPF0353/GerABKA_families"/>
</dbReference>
<dbReference type="SUPFAM" id="SSF53300">
    <property type="entry name" value="vWA-like"/>
    <property type="match status" value="1"/>
</dbReference>
<protein>
    <submittedName>
        <fullName evidence="4">VWA domain-containing protein</fullName>
    </submittedName>
</protein>
<dbReference type="Pfam" id="PF00092">
    <property type="entry name" value="VWA"/>
    <property type="match status" value="1"/>
</dbReference>
<dbReference type="Proteomes" id="UP000621390">
    <property type="component" value="Unassembled WGS sequence"/>
</dbReference>
<dbReference type="InterPro" id="IPR002035">
    <property type="entry name" value="VWF_A"/>
</dbReference>
<gene>
    <name evidence="3" type="ORF">JHC10_07915</name>
    <name evidence="4" type="ORF">JHC11_03275</name>
</gene>
<dbReference type="InterPro" id="IPR033881">
    <property type="entry name" value="vWA_BatA_type"/>
</dbReference>
<dbReference type="CDD" id="cd01467">
    <property type="entry name" value="vWA_BatA_type"/>
    <property type="match status" value="1"/>
</dbReference>
<dbReference type="Gene3D" id="3.40.50.410">
    <property type="entry name" value="von Willebrand factor, type A domain"/>
    <property type="match status" value="1"/>
</dbReference>
<feature type="transmembrane region" description="Helical" evidence="1">
    <location>
        <begin position="6"/>
        <end position="23"/>
    </location>
</feature>
<keyword evidence="6" id="KW-1185">Reference proteome</keyword>
<dbReference type="Proteomes" id="UP000655994">
    <property type="component" value="Unassembled WGS sequence"/>
</dbReference>
<feature type="transmembrane region" description="Helical" evidence="1">
    <location>
        <begin position="300"/>
        <end position="320"/>
    </location>
</feature>
<dbReference type="EMBL" id="JAEMOS010000022">
    <property type="protein sequence ID" value="MBJ7266868.1"/>
    <property type="molecule type" value="Genomic_DNA"/>
</dbReference>
<accession>A0A8I1G3F7</accession>
<organism evidence="4 5">
    <name type="scientific">Idiomarina abyssalis</name>
    <dbReference type="NCBI Taxonomy" id="86102"/>
    <lineage>
        <taxon>Bacteria</taxon>
        <taxon>Pseudomonadati</taxon>
        <taxon>Pseudomonadota</taxon>
        <taxon>Gammaproteobacteria</taxon>
        <taxon>Alteromonadales</taxon>
        <taxon>Idiomarinaceae</taxon>
        <taxon>Idiomarina</taxon>
    </lineage>
</organism>
<evidence type="ECO:0000313" key="6">
    <source>
        <dbReference type="Proteomes" id="UP000655994"/>
    </source>
</evidence>
<dbReference type="SMART" id="SM00327">
    <property type="entry name" value="VWA"/>
    <property type="match status" value="1"/>
</dbReference>
<dbReference type="RefSeq" id="WP_199494409.1">
    <property type="nucleotide sequence ID" value="NZ_JAEMOO010000009.1"/>
</dbReference>
<keyword evidence="1" id="KW-1133">Transmembrane helix</keyword>
<evidence type="ECO:0000313" key="3">
    <source>
        <dbReference type="EMBL" id="MBJ7266868.1"/>
    </source>
</evidence>
<dbReference type="PANTHER" id="PTHR22550">
    <property type="entry name" value="SPORE GERMINATION PROTEIN"/>
    <property type="match status" value="1"/>
</dbReference>
<keyword evidence="1" id="KW-0812">Transmembrane</keyword>
<keyword evidence="1" id="KW-0472">Membrane</keyword>
<name>A0A8I1G3F7_9GAMM</name>
<reference evidence="4 6" key="1">
    <citation type="submission" date="2020-09" db="EMBL/GenBank/DDBJ databases">
        <title>Draft Genomes of Bacterial Isolates from North Pond Shallow Sediments.</title>
        <authorList>
            <person name="Kiel Reese B."/>
            <person name="Mullis M."/>
            <person name="Weisend R.E."/>
        </authorList>
    </citation>
    <scope>NUCLEOTIDE SEQUENCE</scope>
    <source>
        <strain evidence="4">KJE-2</strain>
        <strain evidence="3 6">KJE-3</strain>
    </source>
</reference>
<evidence type="ECO:0000313" key="5">
    <source>
        <dbReference type="Proteomes" id="UP000621390"/>
    </source>
</evidence>
<sequence>MFEFDWPWMFLLLPLPFIVWKWLPPVRKNRSAIRLPSTYGLAESSPGSGRRWLWLSLMSLCWLMLIAAVAKPQWLGEPLAVRAEGREIMLAVDLSGSMEIADMQLDARSVDRLTMVKHVLSDFIARREGDRLGLILFADTAYLQTPMTYDRNTVKQMLNESVLGLVGERTAIGDAIALSVKRFRDDDESNRVLVLLTDGQNTAGNLTPEQALELAQAYDVTIYPIAVGAEEVVVDSFFGQRRVNPSRDLDVPLMQSIAKQTGGKYFRARSTDELEDIYQRLDQLEPIAGDPQQLRPRVSLFYWPLGASFLLFMLIALMHYRPWGKSS</sequence>
<proteinExistence type="predicted"/>
<dbReference type="InterPro" id="IPR036465">
    <property type="entry name" value="vWFA_dom_sf"/>
</dbReference>
<feature type="domain" description="VWFA" evidence="2">
    <location>
        <begin position="87"/>
        <end position="281"/>
    </location>
</feature>